<feature type="domain" description="RNA polymerase sigma-70 region 2" evidence="7">
    <location>
        <begin position="21"/>
        <end position="87"/>
    </location>
</feature>
<gene>
    <name evidence="9" type="ORF">GCM10010178_62250</name>
</gene>
<dbReference type="InterPro" id="IPR039425">
    <property type="entry name" value="RNA_pol_sigma-70-like"/>
</dbReference>
<evidence type="ECO:0000256" key="4">
    <source>
        <dbReference type="ARBA" id="ARBA00023125"/>
    </source>
</evidence>
<keyword evidence="3" id="KW-0731">Sigma factor</keyword>
<dbReference type="CDD" id="cd06171">
    <property type="entry name" value="Sigma70_r4"/>
    <property type="match status" value="1"/>
</dbReference>
<dbReference type="InterPro" id="IPR013325">
    <property type="entry name" value="RNA_pol_sigma_r2"/>
</dbReference>
<dbReference type="Gene3D" id="1.10.10.10">
    <property type="entry name" value="Winged helix-like DNA-binding domain superfamily/Winged helix DNA-binding domain"/>
    <property type="match status" value="1"/>
</dbReference>
<dbReference type="InterPro" id="IPR014284">
    <property type="entry name" value="RNA_pol_sigma-70_dom"/>
</dbReference>
<dbReference type="InterPro" id="IPR013324">
    <property type="entry name" value="RNA_pol_sigma_r3/r4-like"/>
</dbReference>
<keyword evidence="4" id="KW-0238">DNA-binding</keyword>
<evidence type="ECO:0000259" key="7">
    <source>
        <dbReference type="Pfam" id="PF04542"/>
    </source>
</evidence>
<comment type="similarity">
    <text evidence="1">Belongs to the sigma-70 factor family. ECF subfamily.</text>
</comment>
<feature type="region of interest" description="Disordered" evidence="6">
    <location>
        <begin position="178"/>
        <end position="199"/>
    </location>
</feature>
<organism evidence="9 10">
    <name type="scientific">Lentzea flava</name>
    <dbReference type="NCBI Taxonomy" id="103732"/>
    <lineage>
        <taxon>Bacteria</taxon>
        <taxon>Bacillati</taxon>
        <taxon>Actinomycetota</taxon>
        <taxon>Actinomycetes</taxon>
        <taxon>Pseudonocardiales</taxon>
        <taxon>Pseudonocardiaceae</taxon>
        <taxon>Lentzea</taxon>
    </lineage>
</organism>
<keyword evidence="10" id="KW-1185">Reference proteome</keyword>
<dbReference type="Gene3D" id="1.10.1740.10">
    <property type="match status" value="1"/>
</dbReference>
<dbReference type="Pfam" id="PF04545">
    <property type="entry name" value="Sigma70_r4"/>
    <property type="match status" value="1"/>
</dbReference>
<evidence type="ECO:0000313" key="10">
    <source>
        <dbReference type="Proteomes" id="UP000649573"/>
    </source>
</evidence>
<dbReference type="Pfam" id="PF04542">
    <property type="entry name" value="Sigma70_r2"/>
    <property type="match status" value="1"/>
</dbReference>
<keyword evidence="2" id="KW-0805">Transcription regulation</keyword>
<dbReference type="PANTHER" id="PTHR43133">
    <property type="entry name" value="RNA POLYMERASE ECF-TYPE SIGMA FACTO"/>
    <property type="match status" value="1"/>
</dbReference>
<dbReference type="SUPFAM" id="SSF88659">
    <property type="entry name" value="Sigma3 and sigma4 domains of RNA polymerase sigma factors"/>
    <property type="match status" value="1"/>
</dbReference>
<keyword evidence="5" id="KW-0804">Transcription</keyword>
<dbReference type="Proteomes" id="UP000649573">
    <property type="component" value="Unassembled WGS sequence"/>
</dbReference>
<accession>A0ABQ2V1L2</accession>
<dbReference type="PANTHER" id="PTHR43133:SF58">
    <property type="entry name" value="ECF RNA POLYMERASE SIGMA FACTOR SIGD"/>
    <property type="match status" value="1"/>
</dbReference>
<sequence length="199" mass="22113">MISDDLVRAATGGDRQATAELFAAVRPLVTRYVRRRVAPDAVEDITQDVCERLFAALPSYRNHGRPFMAFVCRIALNRIIDVRRSAAHNLVVLVDELPPAADDEPGPEQLLLRAEQAEAARLLLDQLTDEQRTVVVMRIFGDMSFVDIATVTDSNAGAVKALQHRALDHLRKRVARSQRRARAFTSLPATPCSTSKESR</sequence>
<dbReference type="InterPro" id="IPR007627">
    <property type="entry name" value="RNA_pol_sigma70_r2"/>
</dbReference>
<proteinExistence type="inferred from homology"/>
<dbReference type="EMBL" id="BMRE01000035">
    <property type="protein sequence ID" value="GGU61634.1"/>
    <property type="molecule type" value="Genomic_DNA"/>
</dbReference>
<feature type="compositionally biased region" description="Polar residues" evidence="6">
    <location>
        <begin position="187"/>
        <end position="199"/>
    </location>
</feature>
<dbReference type="NCBIfam" id="TIGR02937">
    <property type="entry name" value="sigma70-ECF"/>
    <property type="match status" value="1"/>
</dbReference>
<evidence type="ECO:0000256" key="6">
    <source>
        <dbReference type="SAM" id="MobiDB-lite"/>
    </source>
</evidence>
<comment type="caution">
    <text evidence="9">The sequence shown here is derived from an EMBL/GenBank/DDBJ whole genome shotgun (WGS) entry which is preliminary data.</text>
</comment>
<evidence type="ECO:0000256" key="5">
    <source>
        <dbReference type="ARBA" id="ARBA00023163"/>
    </source>
</evidence>
<dbReference type="SUPFAM" id="SSF88946">
    <property type="entry name" value="Sigma2 domain of RNA polymerase sigma factors"/>
    <property type="match status" value="1"/>
</dbReference>
<evidence type="ECO:0000313" key="9">
    <source>
        <dbReference type="EMBL" id="GGU61634.1"/>
    </source>
</evidence>
<evidence type="ECO:0000256" key="2">
    <source>
        <dbReference type="ARBA" id="ARBA00023015"/>
    </source>
</evidence>
<dbReference type="RefSeq" id="WP_189257314.1">
    <property type="nucleotide sequence ID" value="NZ_BMRE01000035.1"/>
</dbReference>
<dbReference type="InterPro" id="IPR036388">
    <property type="entry name" value="WH-like_DNA-bd_sf"/>
</dbReference>
<reference evidence="10" key="1">
    <citation type="journal article" date="2019" name="Int. J. Syst. Evol. Microbiol.">
        <title>The Global Catalogue of Microorganisms (GCM) 10K type strain sequencing project: providing services to taxonomists for standard genome sequencing and annotation.</title>
        <authorList>
            <consortium name="The Broad Institute Genomics Platform"/>
            <consortium name="The Broad Institute Genome Sequencing Center for Infectious Disease"/>
            <person name="Wu L."/>
            <person name="Ma J."/>
        </authorList>
    </citation>
    <scope>NUCLEOTIDE SEQUENCE [LARGE SCALE GENOMIC DNA]</scope>
    <source>
        <strain evidence="10">JCM 3296</strain>
    </source>
</reference>
<dbReference type="InterPro" id="IPR007630">
    <property type="entry name" value="RNA_pol_sigma70_r4"/>
</dbReference>
<evidence type="ECO:0000256" key="3">
    <source>
        <dbReference type="ARBA" id="ARBA00023082"/>
    </source>
</evidence>
<feature type="domain" description="RNA polymerase sigma-70 region 4" evidence="8">
    <location>
        <begin position="123"/>
        <end position="172"/>
    </location>
</feature>
<evidence type="ECO:0000256" key="1">
    <source>
        <dbReference type="ARBA" id="ARBA00010641"/>
    </source>
</evidence>
<protein>
    <submittedName>
        <fullName evidence="9">RNA polymerase sigma-D factor</fullName>
    </submittedName>
</protein>
<name>A0ABQ2V1L2_9PSEU</name>
<evidence type="ECO:0000259" key="8">
    <source>
        <dbReference type="Pfam" id="PF04545"/>
    </source>
</evidence>